<dbReference type="InterPro" id="IPR000073">
    <property type="entry name" value="AB_hydrolase_1"/>
</dbReference>
<comment type="caution">
    <text evidence="5">The sequence shown here is derived from an EMBL/GenBank/DDBJ whole genome shotgun (WGS) entry which is preliminary data.</text>
</comment>
<dbReference type="InterPro" id="IPR002410">
    <property type="entry name" value="Peptidase_S33"/>
</dbReference>
<evidence type="ECO:0000313" key="5">
    <source>
        <dbReference type="EMBL" id="MFC4330242.1"/>
    </source>
</evidence>
<dbReference type="Pfam" id="PF00561">
    <property type="entry name" value="Abhydrolase_1"/>
    <property type="match status" value="1"/>
</dbReference>
<comment type="similarity">
    <text evidence="1">Belongs to the peptidase S33 family.</text>
</comment>
<organism evidence="5 6">
    <name type="scientific">Streptomyces andamanensis</name>
    <dbReference type="NCBI Taxonomy" id="1565035"/>
    <lineage>
        <taxon>Bacteria</taxon>
        <taxon>Bacillati</taxon>
        <taxon>Actinomycetota</taxon>
        <taxon>Actinomycetes</taxon>
        <taxon>Kitasatosporales</taxon>
        <taxon>Streptomycetaceae</taxon>
        <taxon>Streptomyces</taxon>
    </lineage>
</organism>
<reference evidence="6" key="1">
    <citation type="journal article" date="2019" name="Int. J. Syst. Evol. Microbiol.">
        <title>The Global Catalogue of Microorganisms (GCM) 10K type strain sequencing project: providing services to taxonomists for standard genome sequencing and annotation.</title>
        <authorList>
            <consortium name="The Broad Institute Genomics Platform"/>
            <consortium name="The Broad Institute Genome Sequencing Center for Infectious Disease"/>
            <person name="Wu L."/>
            <person name="Ma J."/>
        </authorList>
    </citation>
    <scope>NUCLEOTIDE SEQUENCE [LARGE SCALE GENOMIC DNA]</scope>
    <source>
        <strain evidence="6">PCU 347</strain>
    </source>
</reference>
<feature type="region of interest" description="Disordered" evidence="3">
    <location>
        <begin position="1"/>
        <end position="27"/>
    </location>
</feature>
<feature type="compositionally biased region" description="Gly residues" evidence="3">
    <location>
        <begin position="11"/>
        <end position="20"/>
    </location>
</feature>
<dbReference type="PRINTS" id="PR00793">
    <property type="entry name" value="PROAMNOPTASE"/>
</dbReference>
<protein>
    <submittedName>
        <fullName evidence="5">Alpha/beta fold hydrolase</fullName>
    </submittedName>
</protein>
<evidence type="ECO:0000256" key="2">
    <source>
        <dbReference type="ARBA" id="ARBA00022801"/>
    </source>
</evidence>
<accession>A0ABV8TIJ5</accession>
<keyword evidence="6" id="KW-1185">Reference proteome</keyword>
<evidence type="ECO:0000256" key="3">
    <source>
        <dbReference type="SAM" id="MobiDB-lite"/>
    </source>
</evidence>
<evidence type="ECO:0000313" key="6">
    <source>
        <dbReference type="Proteomes" id="UP001595824"/>
    </source>
</evidence>
<dbReference type="SUPFAM" id="SSF53474">
    <property type="entry name" value="alpha/beta-Hydrolases"/>
    <property type="match status" value="1"/>
</dbReference>
<keyword evidence="2 5" id="KW-0378">Hydrolase</keyword>
<evidence type="ECO:0000259" key="4">
    <source>
        <dbReference type="Pfam" id="PF00561"/>
    </source>
</evidence>
<dbReference type="InterPro" id="IPR050228">
    <property type="entry name" value="Carboxylesterase_BioH"/>
</dbReference>
<dbReference type="PANTHER" id="PTHR43194">
    <property type="entry name" value="HYDROLASE ALPHA/BETA FOLD FAMILY"/>
    <property type="match status" value="1"/>
</dbReference>
<dbReference type="PANTHER" id="PTHR43194:SF5">
    <property type="entry name" value="PIMELOYL-[ACYL-CARRIER PROTEIN] METHYL ESTER ESTERASE"/>
    <property type="match status" value="1"/>
</dbReference>
<dbReference type="RefSeq" id="WP_381741081.1">
    <property type="nucleotide sequence ID" value="NZ_JBHSDP010000022.1"/>
</dbReference>
<name>A0ABV8TIJ5_9ACTN</name>
<gene>
    <name evidence="5" type="ORF">ACFPC0_21135</name>
</gene>
<sequence length="306" mass="32978">MTSTRTHGAHGPDGGHGGGTAPPPGEQVITDDGVRLWACRTGQGTAPLVLCHGGPGLWDMFGDVAALLADRADVVRWDQRGCGRSAPCDGPWTGERFVADLDAVRAHFGFPRVTLLGHSWGAQLALSHALAHPERVAALVYVSGTGIGPDTDWHPAYRENFRARLAEDPARLARWRELADRGPRTEEERREAAVLRWSAEFPDREHALAHARRMADPWFGVAESCAAALNGERARTWGTPELAAACRRLDVPVVIVDGGRDIRPRTAVDSLAAALPRVRRTVLPGAGHLPWVEEPAAFRDAVAAAL</sequence>
<feature type="domain" description="AB hydrolase-1" evidence="4">
    <location>
        <begin position="47"/>
        <end position="295"/>
    </location>
</feature>
<dbReference type="EMBL" id="JBHSDP010000022">
    <property type="protein sequence ID" value="MFC4330242.1"/>
    <property type="molecule type" value="Genomic_DNA"/>
</dbReference>
<dbReference type="Proteomes" id="UP001595824">
    <property type="component" value="Unassembled WGS sequence"/>
</dbReference>
<evidence type="ECO:0000256" key="1">
    <source>
        <dbReference type="ARBA" id="ARBA00010088"/>
    </source>
</evidence>
<dbReference type="InterPro" id="IPR029058">
    <property type="entry name" value="AB_hydrolase_fold"/>
</dbReference>
<proteinExistence type="inferred from homology"/>
<dbReference type="GO" id="GO:0016787">
    <property type="term" value="F:hydrolase activity"/>
    <property type="evidence" value="ECO:0007669"/>
    <property type="project" value="UniProtKB-KW"/>
</dbReference>
<dbReference type="Gene3D" id="3.40.50.1820">
    <property type="entry name" value="alpha/beta hydrolase"/>
    <property type="match status" value="1"/>
</dbReference>